<dbReference type="Proteomes" id="UP001379235">
    <property type="component" value="Unassembled WGS sequence"/>
</dbReference>
<gene>
    <name evidence="4" type="ORF">WG900_10965</name>
</gene>
<feature type="domain" description="Hydantoinase/oxoprolinase N-terminal" evidence="2">
    <location>
        <begin position="22"/>
        <end position="199"/>
    </location>
</feature>
<evidence type="ECO:0000313" key="5">
    <source>
        <dbReference type="Proteomes" id="UP001379235"/>
    </source>
</evidence>
<dbReference type="Pfam" id="PF19278">
    <property type="entry name" value="Hydant_A_C"/>
    <property type="match status" value="1"/>
</dbReference>
<evidence type="ECO:0000313" key="4">
    <source>
        <dbReference type="EMBL" id="MEJ6010441.1"/>
    </source>
</evidence>
<dbReference type="PANTHER" id="PTHR11365">
    <property type="entry name" value="5-OXOPROLINASE RELATED"/>
    <property type="match status" value="1"/>
</dbReference>
<sequence>MRKAASPDAYRDSSITTSGFVIGIDVGGTFTDAVCSDGETTWRAKSPTNPARFSDGVMGACAMLAQQAGLTLGDLMSRVVRFGLGTTAVTNVLATKRGRTVGLLTTKGFEFHLHAMRNHRDVQGGWIERFWMPMEPEAVRGIDERVDRYGQVLKPLIADEVIAAAADLIKRNDVNAFAVSYLWSFRNPAHEEQTVALLRAKYPSMPVYSGAELRPIMREYERTTLAVLNAFAADALDGIEELEEQLKDLGLTCPMLLLHSGGGAISAEEARHTPLALASSGPAAGSVAAGEIAVVAGLPDAICCDMGGTSIDVAVVTNGIPERRHTADIGGIVTGQSAIDVESVGAGGGSIAWIDDRGLLRVGPQSARATPGPVCYGRGGTEATVTDAMVLLGYIDPASFNRGGMTLDVEGARAACARLGERLGMDAMGIAHGIREIALAEMSKAMRARISSGGLDARRYGVIAFGGSGSLFATAMAKELELPWVLTPALASVLSAYGAATADIRRERARAVDELLPLESDHATTVLKDLMERAEEDLVAQNVTPANRSLLCEAEVRFHRQNASLTLTIEGDIDSDDLATRFRTSYAKNFGVSSLTANTPIELSTLRVTGVGKTIRAVLPQSPHVEAGGGLNAIGSRDIYLDPDHPTAVPVYAAVDFRTGHRLEGPALVDVGDTTLWAPAGTSVELIAGGTLKTTIASRG</sequence>
<accession>A0ABU8S914</accession>
<proteinExistence type="predicted"/>
<comment type="caution">
    <text evidence="4">The sequence shown here is derived from an EMBL/GenBank/DDBJ whole genome shotgun (WGS) entry which is preliminary data.</text>
</comment>
<name>A0ABU8S914_9SPHN</name>
<dbReference type="InterPro" id="IPR049517">
    <property type="entry name" value="ACX-like_C"/>
</dbReference>
<dbReference type="RefSeq" id="WP_339967091.1">
    <property type="nucleotide sequence ID" value="NZ_JBBHJY010000005.1"/>
</dbReference>
<dbReference type="InterPro" id="IPR045079">
    <property type="entry name" value="Oxoprolinase-like"/>
</dbReference>
<dbReference type="PANTHER" id="PTHR11365:SF23">
    <property type="entry name" value="HYPOTHETICAL 5-OXOPROLINASE (EUROFUNG)-RELATED"/>
    <property type="match status" value="1"/>
</dbReference>
<dbReference type="EMBL" id="JBBHJY010000005">
    <property type="protein sequence ID" value="MEJ6010441.1"/>
    <property type="molecule type" value="Genomic_DNA"/>
</dbReference>
<dbReference type="InterPro" id="IPR008040">
    <property type="entry name" value="Hydant_A_N"/>
</dbReference>
<dbReference type="InterPro" id="IPR002821">
    <property type="entry name" value="Hydantoinase_A"/>
</dbReference>
<evidence type="ECO:0000259" key="3">
    <source>
        <dbReference type="Pfam" id="PF19278"/>
    </source>
</evidence>
<evidence type="ECO:0000259" key="2">
    <source>
        <dbReference type="Pfam" id="PF05378"/>
    </source>
</evidence>
<evidence type="ECO:0000259" key="1">
    <source>
        <dbReference type="Pfam" id="PF01968"/>
    </source>
</evidence>
<organism evidence="4 5">
    <name type="scientific">Novosphingobium aquae</name>
    <dbReference type="NCBI Taxonomy" id="3133435"/>
    <lineage>
        <taxon>Bacteria</taxon>
        <taxon>Pseudomonadati</taxon>
        <taxon>Pseudomonadota</taxon>
        <taxon>Alphaproteobacteria</taxon>
        <taxon>Sphingomonadales</taxon>
        <taxon>Sphingomonadaceae</taxon>
        <taxon>Novosphingobium</taxon>
    </lineage>
</organism>
<feature type="domain" description="Acetophenone carboxylase-like C-terminal" evidence="3">
    <location>
        <begin position="525"/>
        <end position="685"/>
    </location>
</feature>
<dbReference type="Pfam" id="PF05378">
    <property type="entry name" value="Hydant_A_N"/>
    <property type="match status" value="1"/>
</dbReference>
<reference evidence="4 5" key="1">
    <citation type="submission" date="2024-03" db="EMBL/GenBank/DDBJ databases">
        <authorList>
            <person name="Jo J.-H."/>
        </authorList>
    </citation>
    <scope>NUCLEOTIDE SEQUENCE [LARGE SCALE GENOMIC DNA]</scope>
    <source>
        <strain evidence="4 5">AS3R-12</strain>
    </source>
</reference>
<dbReference type="InterPro" id="IPR043129">
    <property type="entry name" value="ATPase_NBD"/>
</dbReference>
<keyword evidence="5" id="KW-1185">Reference proteome</keyword>
<dbReference type="Pfam" id="PF01968">
    <property type="entry name" value="Hydantoinase_A"/>
    <property type="match status" value="1"/>
</dbReference>
<dbReference type="SUPFAM" id="SSF53067">
    <property type="entry name" value="Actin-like ATPase domain"/>
    <property type="match status" value="1"/>
</dbReference>
<feature type="domain" description="Hydantoinase A/oxoprolinase" evidence="1">
    <location>
        <begin position="222"/>
        <end position="507"/>
    </location>
</feature>
<protein>
    <submittedName>
        <fullName evidence="4">Hydantoinase/oxoprolinase family protein</fullName>
    </submittedName>
</protein>